<dbReference type="InterPro" id="IPR036291">
    <property type="entry name" value="NAD(P)-bd_dom_sf"/>
</dbReference>
<comment type="caution">
    <text evidence="8">The sequence shown here is derived from an EMBL/GenBank/DDBJ whole genome shotgun (WGS) entry which is preliminary data.</text>
</comment>
<dbReference type="SUPFAM" id="SSF51735">
    <property type="entry name" value="NAD(P)-binding Rossmann-fold domains"/>
    <property type="match status" value="1"/>
</dbReference>
<evidence type="ECO:0000313" key="9">
    <source>
        <dbReference type="Proteomes" id="UP000619101"/>
    </source>
</evidence>
<evidence type="ECO:0000259" key="7">
    <source>
        <dbReference type="Pfam" id="PF01370"/>
    </source>
</evidence>
<dbReference type="RefSeq" id="WP_191698332.1">
    <property type="nucleotide sequence ID" value="NZ_JACSPZ010000001.1"/>
</dbReference>
<dbReference type="InterPro" id="IPR001509">
    <property type="entry name" value="Epimerase_deHydtase"/>
</dbReference>
<feature type="domain" description="NAD-dependent epimerase/dehydratase" evidence="7">
    <location>
        <begin position="2"/>
        <end position="162"/>
    </location>
</feature>
<reference evidence="8 9" key="1">
    <citation type="submission" date="2020-08" db="EMBL/GenBank/DDBJ databases">
        <title>A Genomic Blueprint of the Chicken Gut Microbiome.</title>
        <authorList>
            <person name="Gilroy R."/>
            <person name="Ravi A."/>
            <person name="Getino M."/>
            <person name="Pursley I."/>
            <person name="Horton D.L."/>
            <person name="Alikhan N.-F."/>
            <person name="Baker D."/>
            <person name="Gharbi K."/>
            <person name="Hall N."/>
            <person name="Watson M."/>
            <person name="Adriaenssens E.M."/>
            <person name="Foster-Nyarko E."/>
            <person name="Jarju S."/>
            <person name="Secka A."/>
            <person name="Antonio M."/>
            <person name="Oren A."/>
            <person name="Chaudhuri R."/>
            <person name="La Ragione R.M."/>
            <person name="Hildebrand F."/>
            <person name="Pallen M.J."/>
        </authorList>
    </citation>
    <scope>NUCLEOTIDE SEQUENCE [LARGE SCALE GENOMIC DNA]</scope>
    <source>
        <strain evidence="8 9">A46</strain>
    </source>
</reference>
<proteinExistence type="inferred from homology"/>
<evidence type="ECO:0000256" key="6">
    <source>
        <dbReference type="ARBA" id="ARBA00033067"/>
    </source>
</evidence>
<evidence type="ECO:0000256" key="3">
    <source>
        <dbReference type="ARBA" id="ARBA00018569"/>
    </source>
</evidence>
<name>A0ABR8XU13_9BACL</name>
<accession>A0ABR8XU13</accession>
<evidence type="ECO:0000256" key="4">
    <source>
        <dbReference type="ARBA" id="ARBA00023144"/>
    </source>
</evidence>
<protein>
    <recommendedName>
        <fullName evidence="3">UDP-glucose 4-epimerase</fullName>
    </recommendedName>
    <alternativeName>
        <fullName evidence="6">Galactowaldenase</fullName>
    </alternativeName>
    <alternativeName>
        <fullName evidence="5">UDP-galactose 4-epimerase</fullName>
    </alternativeName>
</protein>
<dbReference type="Proteomes" id="UP000619101">
    <property type="component" value="Unassembled WGS sequence"/>
</dbReference>
<dbReference type="EMBL" id="JACSPZ010000001">
    <property type="protein sequence ID" value="MBD8035349.1"/>
    <property type="molecule type" value="Genomic_DNA"/>
</dbReference>
<comment type="pathway">
    <text evidence="1">Carbohydrate metabolism; galactose metabolism.</text>
</comment>
<keyword evidence="4" id="KW-0299">Galactose metabolism</keyword>
<sequence length="261" mass="29724">MILVVGGAGYIGSHVVNRLVESERVVVYDNLSTGCREAVNEQAIFIEGDIADEKRLTQVFSLFPIKTVVHLAAAGLEVESHENPQLYYENNVTATLVLLKIMREHHVKNIVYSSTALTEPLHEKSYIETTNPYARSKYFSEQILQDYTMAYKMNCIVLRYLNASDIQVEDLVNAYSLAIETVVKNEQSFKIYNLGNGQGYSVKETKEKETITKSESRIEDTPVFIANLQKIQQELGLYAEKNLQRIISDTWNGHQNKNFNF</sequence>
<evidence type="ECO:0000256" key="2">
    <source>
        <dbReference type="ARBA" id="ARBA00007637"/>
    </source>
</evidence>
<keyword evidence="4" id="KW-0119">Carbohydrate metabolism</keyword>
<evidence type="ECO:0000256" key="5">
    <source>
        <dbReference type="ARBA" id="ARBA00031367"/>
    </source>
</evidence>
<evidence type="ECO:0000313" key="8">
    <source>
        <dbReference type="EMBL" id="MBD8035349.1"/>
    </source>
</evidence>
<dbReference type="PANTHER" id="PTHR43725">
    <property type="entry name" value="UDP-GLUCOSE 4-EPIMERASE"/>
    <property type="match status" value="1"/>
</dbReference>
<dbReference type="Pfam" id="PF01370">
    <property type="entry name" value="Epimerase"/>
    <property type="match status" value="1"/>
</dbReference>
<dbReference type="Gene3D" id="3.40.50.720">
    <property type="entry name" value="NAD(P)-binding Rossmann-like Domain"/>
    <property type="match status" value="2"/>
</dbReference>
<evidence type="ECO:0000256" key="1">
    <source>
        <dbReference type="ARBA" id="ARBA00004947"/>
    </source>
</evidence>
<organism evidence="8 9">
    <name type="scientific">Solibacillus faecavium</name>
    <dbReference type="NCBI Taxonomy" id="2762221"/>
    <lineage>
        <taxon>Bacteria</taxon>
        <taxon>Bacillati</taxon>
        <taxon>Bacillota</taxon>
        <taxon>Bacilli</taxon>
        <taxon>Bacillales</taxon>
        <taxon>Caryophanaceae</taxon>
        <taxon>Solibacillus</taxon>
    </lineage>
</organism>
<dbReference type="PANTHER" id="PTHR43725:SF53">
    <property type="entry name" value="UDP-ARABINOSE 4-EPIMERASE 1"/>
    <property type="match status" value="1"/>
</dbReference>
<keyword evidence="9" id="KW-1185">Reference proteome</keyword>
<comment type="similarity">
    <text evidence="2">Belongs to the NAD(P)-dependent epimerase/dehydratase family.</text>
</comment>
<gene>
    <name evidence="8" type="ORF">H9635_01275</name>
</gene>